<comment type="caution">
    <text evidence="28">The sequence shown here is derived from an EMBL/GenBank/DDBJ whole genome shotgun (WGS) entry which is preliminary data.</text>
</comment>
<feature type="disulfide bond" evidence="18">
    <location>
        <begin position="202"/>
        <end position="211"/>
    </location>
</feature>
<evidence type="ECO:0000256" key="18">
    <source>
        <dbReference type="PROSITE-ProRule" id="PRU00076"/>
    </source>
</evidence>
<dbReference type="PROSITE" id="PS50026">
    <property type="entry name" value="EGF_3"/>
    <property type="match status" value="3"/>
</dbReference>
<dbReference type="Pfam" id="PF00002">
    <property type="entry name" value="7tm_2"/>
    <property type="match status" value="1"/>
</dbReference>
<dbReference type="PROSITE" id="PS50221">
    <property type="entry name" value="GAIN_B"/>
    <property type="match status" value="1"/>
</dbReference>
<feature type="domain" description="G-protein coupled receptors family 2 profile 1" evidence="26">
    <location>
        <begin position="853"/>
        <end position="939"/>
    </location>
</feature>
<dbReference type="Gene3D" id="2.60.220.50">
    <property type="match status" value="1"/>
</dbReference>
<evidence type="ECO:0000256" key="1">
    <source>
        <dbReference type="ARBA" id="ARBA00004613"/>
    </source>
</evidence>
<feature type="transmembrane region" description="Helical" evidence="21">
    <location>
        <begin position="1416"/>
        <end position="1437"/>
    </location>
</feature>
<keyword evidence="9" id="KW-0677">Repeat</keyword>
<dbReference type="InterPro" id="IPR013320">
    <property type="entry name" value="ConA-like_dom_sf"/>
</dbReference>
<keyword evidence="7 21" id="KW-0812">Transmembrane</keyword>
<dbReference type="PROSITE" id="PS50025">
    <property type="entry name" value="LAM_G_DOMAIN"/>
    <property type="match status" value="2"/>
</dbReference>
<dbReference type="CDD" id="cd00055">
    <property type="entry name" value="EGF_Lam"/>
    <property type="match status" value="1"/>
</dbReference>
<evidence type="ECO:0000259" key="23">
    <source>
        <dbReference type="PROSITE" id="PS50026"/>
    </source>
</evidence>
<dbReference type="PROSITE" id="PS01186">
    <property type="entry name" value="EGF_2"/>
    <property type="match status" value="1"/>
</dbReference>
<dbReference type="InterPro" id="IPR036445">
    <property type="entry name" value="GPCR_2_extracell_dom_sf"/>
</dbReference>
<dbReference type="Pfam" id="PF00008">
    <property type="entry name" value="EGF"/>
    <property type="match status" value="1"/>
</dbReference>
<dbReference type="Proteomes" id="UP001283361">
    <property type="component" value="Unassembled WGS sequence"/>
</dbReference>
<keyword evidence="14" id="KW-0675">Receptor</keyword>
<keyword evidence="3" id="KW-0217">Developmental protein</keyword>
<feature type="region of interest" description="Disordered" evidence="20">
    <location>
        <begin position="1621"/>
        <end position="1672"/>
    </location>
</feature>
<dbReference type="PROSITE" id="PS50027">
    <property type="entry name" value="EGF_LAM_2"/>
    <property type="match status" value="1"/>
</dbReference>
<keyword evidence="12 21" id="KW-0472">Membrane</keyword>
<dbReference type="SMART" id="SM00008">
    <property type="entry name" value="HormR"/>
    <property type="match status" value="1"/>
</dbReference>
<evidence type="ECO:0000256" key="19">
    <source>
        <dbReference type="PROSITE-ProRule" id="PRU00460"/>
    </source>
</evidence>
<evidence type="ECO:0000256" key="13">
    <source>
        <dbReference type="ARBA" id="ARBA00023157"/>
    </source>
</evidence>
<dbReference type="PROSITE" id="PS50227">
    <property type="entry name" value="G_PROTEIN_RECEP_F2_3"/>
    <property type="match status" value="1"/>
</dbReference>
<dbReference type="Gene3D" id="1.25.40.610">
    <property type="match status" value="1"/>
</dbReference>
<dbReference type="GO" id="GO:0005576">
    <property type="term" value="C:extracellular region"/>
    <property type="evidence" value="ECO:0007669"/>
    <property type="project" value="UniProtKB-SubCell"/>
</dbReference>
<evidence type="ECO:0000259" key="26">
    <source>
        <dbReference type="PROSITE" id="PS50227"/>
    </source>
</evidence>
<dbReference type="CDD" id="cd00110">
    <property type="entry name" value="LamG"/>
    <property type="match status" value="2"/>
</dbReference>
<feature type="disulfide bond" evidence="18">
    <location>
        <begin position="714"/>
        <end position="723"/>
    </location>
</feature>
<dbReference type="Pfam" id="PF02210">
    <property type="entry name" value="Laminin_G_2"/>
    <property type="match status" value="2"/>
</dbReference>
<dbReference type="FunFam" id="2.10.25.10:FF:000045">
    <property type="entry name" value="Slit guidance ligand 2"/>
    <property type="match status" value="1"/>
</dbReference>
<dbReference type="SMART" id="SM00181">
    <property type="entry name" value="EGF"/>
    <property type="match status" value="6"/>
</dbReference>
<dbReference type="SUPFAM" id="SSF49899">
    <property type="entry name" value="Concanavalin A-like lectins/glucanases"/>
    <property type="match status" value="2"/>
</dbReference>
<evidence type="ECO:0000256" key="10">
    <source>
        <dbReference type="ARBA" id="ARBA00022989"/>
    </source>
</evidence>
<keyword evidence="13 18" id="KW-1015">Disulfide bond</keyword>
<evidence type="ECO:0000256" key="21">
    <source>
        <dbReference type="SAM" id="Phobius"/>
    </source>
</evidence>
<dbReference type="EMBL" id="JAWDGP010004135">
    <property type="protein sequence ID" value="KAK3767625.1"/>
    <property type="molecule type" value="Genomic_DNA"/>
</dbReference>
<feature type="transmembrane region" description="Helical" evidence="21">
    <location>
        <begin position="1458"/>
        <end position="1476"/>
    </location>
</feature>
<evidence type="ECO:0000256" key="17">
    <source>
        <dbReference type="ARBA" id="ARBA00023292"/>
    </source>
</evidence>
<keyword evidence="8" id="KW-0732">Signal</keyword>
<organism evidence="28 29">
    <name type="scientific">Elysia crispata</name>
    <name type="common">lettuce slug</name>
    <dbReference type="NCBI Taxonomy" id="231223"/>
    <lineage>
        <taxon>Eukaryota</taxon>
        <taxon>Metazoa</taxon>
        <taxon>Spiralia</taxon>
        <taxon>Lophotrochozoa</taxon>
        <taxon>Mollusca</taxon>
        <taxon>Gastropoda</taxon>
        <taxon>Heterobranchia</taxon>
        <taxon>Euthyneura</taxon>
        <taxon>Panpulmonata</taxon>
        <taxon>Sacoglossa</taxon>
        <taxon>Placobranchoidea</taxon>
        <taxon>Plakobranchidae</taxon>
        <taxon>Elysia</taxon>
    </lineage>
</organism>
<dbReference type="InterPro" id="IPR017981">
    <property type="entry name" value="GPCR_2-like_7TM"/>
</dbReference>
<dbReference type="InterPro" id="IPR000832">
    <property type="entry name" value="GPCR_2_secretin-like"/>
</dbReference>
<feature type="domain" description="GAIN-B" evidence="25">
    <location>
        <begin position="1073"/>
        <end position="1263"/>
    </location>
</feature>
<dbReference type="InterPro" id="IPR046338">
    <property type="entry name" value="GAIN_dom_sf"/>
</dbReference>
<evidence type="ECO:0000256" key="2">
    <source>
        <dbReference type="ARBA" id="ARBA00004651"/>
    </source>
</evidence>
<keyword evidence="4" id="KW-1003">Cell membrane</keyword>
<feature type="transmembrane region" description="Helical" evidence="21">
    <location>
        <begin position="1377"/>
        <end position="1396"/>
    </location>
</feature>
<dbReference type="InterPro" id="IPR002049">
    <property type="entry name" value="LE_dom"/>
</dbReference>
<gene>
    <name evidence="28" type="ORF">RRG08_003886</name>
</gene>
<dbReference type="InterPro" id="IPR032471">
    <property type="entry name" value="AGRL2-4_GAIN_subdom_A"/>
</dbReference>
<dbReference type="GO" id="GO:0007189">
    <property type="term" value="P:adenylate cyclase-activating G protein-coupled receptor signaling pathway"/>
    <property type="evidence" value="ECO:0007669"/>
    <property type="project" value="TreeGrafter"/>
</dbReference>
<keyword evidence="10 21" id="KW-1133">Transmembrane helix</keyword>
<dbReference type="Pfam" id="PF01825">
    <property type="entry name" value="GPS"/>
    <property type="match status" value="1"/>
</dbReference>
<evidence type="ECO:0000256" key="11">
    <source>
        <dbReference type="ARBA" id="ARBA00023040"/>
    </source>
</evidence>
<dbReference type="SMART" id="SM00282">
    <property type="entry name" value="LamG"/>
    <property type="match status" value="2"/>
</dbReference>
<dbReference type="Pfam" id="PF00053">
    <property type="entry name" value="EGF_laminin"/>
    <property type="match status" value="1"/>
</dbReference>
<dbReference type="PANTHER" id="PTHR12011:SF470">
    <property type="entry name" value="ADHESION G PROTEIN-COUPLED RECEPTOR L2-LIKE"/>
    <property type="match status" value="1"/>
</dbReference>
<dbReference type="Gene3D" id="1.20.1070.10">
    <property type="entry name" value="Rhodopsin 7-helix transmembrane proteins"/>
    <property type="match status" value="1"/>
</dbReference>
<dbReference type="GO" id="GO:0005509">
    <property type="term" value="F:calcium ion binding"/>
    <property type="evidence" value="ECO:0007669"/>
    <property type="project" value="InterPro"/>
</dbReference>
<dbReference type="InterPro" id="IPR000742">
    <property type="entry name" value="EGF"/>
</dbReference>
<feature type="transmembrane region" description="Helical" evidence="21">
    <location>
        <begin position="1488"/>
        <end position="1508"/>
    </location>
</feature>
<dbReference type="InterPro" id="IPR057244">
    <property type="entry name" value="GAIN_B"/>
</dbReference>
<feature type="domain" description="Laminin EGF-like" evidence="24">
    <location>
        <begin position="821"/>
        <end position="866"/>
    </location>
</feature>
<dbReference type="SMART" id="SM00180">
    <property type="entry name" value="EGF_Lam"/>
    <property type="match status" value="1"/>
</dbReference>
<dbReference type="PRINTS" id="PR00249">
    <property type="entry name" value="GPCRSECRETIN"/>
</dbReference>
<feature type="compositionally biased region" description="Low complexity" evidence="20">
    <location>
        <begin position="1800"/>
        <end position="1812"/>
    </location>
</feature>
<evidence type="ECO:0000256" key="6">
    <source>
        <dbReference type="ARBA" id="ARBA00022536"/>
    </source>
</evidence>
<dbReference type="SMART" id="SM00179">
    <property type="entry name" value="EGF_CA"/>
    <property type="match status" value="3"/>
</dbReference>
<keyword evidence="29" id="KW-1185">Reference proteome</keyword>
<keyword evidence="5" id="KW-0964">Secreted</keyword>
<dbReference type="InterPro" id="IPR000203">
    <property type="entry name" value="GPS"/>
</dbReference>
<comment type="caution">
    <text evidence="18">Lacks conserved residue(s) required for the propagation of feature annotation.</text>
</comment>
<evidence type="ECO:0000259" key="24">
    <source>
        <dbReference type="PROSITE" id="PS50027"/>
    </source>
</evidence>
<dbReference type="GO" id="GO:0005886">
    <property type="term" value="C:plasma membrane"/>
    <property type="evidence" value="ECO:0007669"/>
    <property type="project" value="UniProtKB-SubCell"/>
</dbReference>
<evidence type="ECO:0000256" key="4">
    <source>
        <dbReference type="ARBA" id="ARBA00022475"/>
    </source>
</evidence>
<keyword evidence="15" id="KW-0325">Glycoprotein</keyword>
<protein>
    <submittedName>
        <fullName evidence="28">Uncharacterized protein</fullName>
    </submittedName>
</protein>
<feature type="region of interest" description="Disordered" evidence="20">
    <location>
        <begin position="1716"/>
        <end position="1812"/>
    </location>
</feature>
<evidence type="ECO:0000256" key="12">
    <source>
        <dbReference type="ARBA" id="ARBA00023136"/>
    </source>
</evidence>
<evidence type="ECO:0000256" key="8">
    <source>
        <dbReference type="ARBA" id="ARBA00022729"/>
    </source>
</evidence>
<evidence type="ECO:0000313" key="29">
    <source>
        <dbReference type="Proteomes" id="UP001283361"/>
    </source>
</evidence>
<evidence type="ECO:0000259" key="27">
    <source>
        <dbReference type="PROSITE" id="PS50261"/>
    </source>
</evidence>
<feature type="domain" description="EGF-like" evidence="23">
    <location>
        <begin position="482"/>
        <end position="518"/>
    </location>
</feature>
<dbReference type="PANTHER" id="PTHR12011">
    <property type="entry name" value="ADHESION G-PROTEIN COUPLED RECEPTOR"/>
    <property type="match status" value="1"/>
</dbReference>
<feature type="domain" description="EGF-like" evidence="23">
    <location>
        <begin position="689"/>
        <end position="724"/>
    </location>
</feature>
<dbReference type="FunFam" id="2.10.25.10:FF:000011">
    <property type="entry name" value="Cadherin EGF LAG seven-pass G-type receptor"/>
    <property type="match status" value="1"/>
</dbReference>
<dbReference type="Gene3D" id="2.60.120.200">
    <property type="match status" value="2"/>
</dbReference>
<feature type="compositionally biased region" description="Pro residues" evidence="20">
    <location>
        <begin position="1775"/>
        <end position="1786"/>
    </location>
</feature>
<feature type="disulfide bond" evidence="18">
    <location>
        <begin position="508"/>
        <end position="517"/>
    </location>
</feature>
<feature type="transmembrane region" description="Helical" evidence="21">
    <location>
        <begin position="1274"/>
        <end position="1295"/>
    </location>
</feature>
<evidence type="ECO:0000259" key="22">
    <source>
        <dbReference type="PROSITE" id="PS50025"/>
    </source>
</evidence>
<dbReference type="SUPFAM" id="SSF57184">
    <property type="entry name" value="Growth factor receptor domain"/>
    <property type="match status" value="1"/>
</dbReference>
<feature type="disulfide bond" evidence="18">
    <location>
        <begin position="693"/>
        <end position="703"/>
    </location>
</feature>
<dbReference type="GO" id="GO:0004930">
    <property type="term" value="F:G protein-coupled receptor activity"/>
    <property type="evidence" value="ECO:0007669"/>
    <property type="project" value="UniProtKB-KW"/>
</dbReference>
<accession>A0AAE1DF57</accession>
<dbReference type="PROSITE" id="PS00022">
    <property type="entry name" value="EGF_1"/>
    <property type="match status" value="4"/>
</dbReference>
<evidence type="ECO:0000256" key="20">
    <source>
        <dbReference type="SAM" id="MobiDB-lite"/>
    </source>
</evidence>
<dbReference type="PROSITE" id="PS50261">
    <property type="entry name" value="G_PROTEIN_RECEP_F2_4"/>
    <property type="match status" value="1"/>
</dbReference>
<dbReference type="CDD" id="cd00054">
    <property type="entry name" value="EGF_CA"/>
    <property type="match status" value="3"/>
</dbReference>
<dbReference type="InterPro" id="IPR009030">
    <property type="entry name" value="Growth_fac_rcpt_cys_sf"/>
</dbReference>
<keyword evidence="17 19" id="KW-0424">Laminin EGF-like domain</keyword>
<feature type="compositionally biased region" description="Basic and acidic residues" evidence="20">
    <location>
        <begin position="1621"/>
        <end position="1636"/>
    </location>
</feature>
<feature type="domain" description="EGF-like" evidence="23">
    <location>
        <begin position="176"/>
        <end position="212"/>
    </location>
</feature>
<dbReference type="Pfam" id="PF16489">
    <property type="entry name" value="GAIN"/>
    <property type="match status" value="1"/>
</dbReference>
<keyword evidence="16" id="KW-0807">Transducer</keyword>
<evidence type="ECO:0000256" key="3">
    <source>
        <dbReference type="ARBA" id="ARBA00022473"/>
    </source>
</evidence>
<sequence>MLYNAVTIRLDRMTQSAFLSQVLSFFLDALAQIFSVPDPPEQNIFLIDVEEDTDVSPEDQILNVSVAIRKGSFLERGRTRDVFYAPEYLREVIYLHRALLANLSTLQVLPFDDNLCLVEPCTNLEKCHTLVQRGEPRPFISSMFVMLRPIHPVRIVSCFCPRGIAGQNETKMCDTEIDLCYSFPCQNKGTCLSKEGGYSCVCPTGFTGPLCEYDLSDTYDSLSCPAQQCHGPSYCQPAPSGAGFQCAGCPSGPQGGPDPHRDAQCRLRTRSFSRGSYLTFPSLKARNKFTIKMRFATQESHGLLLYNGRLNGQHDFLALAVVSGQVRLALNLGSNVTVTATTNVQGGVSNGRWTSVTVEYHARVATVYVGDDCDPEIVINFKDKLGPNACAVRVEIDLPEYCSNMMNNCNRLLDLTGPLQVGGLPVLPDSEQLKELFLSSFSGKSSDISFVGCISDLYVEHELLDLDAAIAEHLTTPGCPAKEERCLSSPCKLGGTCLEGWNTFLCECPERTGGKDCSQTIEPSRQLRGEGYLSYSELPQQTIRYPWILGVAFRTRQPNGALMQVLLDAGDVTVELSNGHVTFKYRTSVLTLGGVKVDNGQWHHLQVRWESQTSLHMFLDYGVYIRRFNMTTSVLGKTIYTVYVGASKTEFLPIANFFTGCVKDILVGGSDRSSLLNPVEFKAEQGCQGSDVCNPNPCGAGLCQDDWNHHSCHCPPGTTGPECLGICTHFNPCQNWAECRRPSLPEQTTYSCECGSRQSGRYCEHQSPLTCANGYWGKPVCGPCNCEVEKGFLEMCDKSTGECSCKSLHYLPPESDTCIPCDCYELGSVNLTCHPTTGQCHCHEGVIGRRCDQCDNMYAAVKMGKRKVNETAYEQVITCVVSYDDCPRNHAGGIWWDEIAFGLEAEQDCPVGAIGNATRKCTERKSWLEPDLFSCTTEDFIYYESQISNFESGRISPFSANSVVSDLQNVSYTVSPIYGGDILLVYRLTKVLLEYEMRQTGLRMISQQYRDFVQKLLVVLSNVTDEQYADYWQEVNRLTGGATHLMNMFEAYIDKVVQSLPTAKSGTFEAVSDDMVLGSDWLDLTNFTGATIPKYNNNVKKGSIDKEVSVYIPPQLFSAVPSAAPAMEGAAESNRAYFGYVVYRDLGKHVSMKTDSSIRRSKRPMTVNSPIISLVVSEHGPVSDPILLHFRLRLPNNRTNLHCVRWKPSSDPKSGEWTASDCLVDMTECRVSSESDRCEEYYVTCACKHLSTYAVIIDIADGTTFLPPLVDMEAVTYILMALSILLLLLSFFILFTFKRLQCNWNSIRINIVFTVFIVDLAHAIGINRTSPELFCRLVAISLHYFYMACFAWLFVEVMHIYRMMTEKQTINYGAMKFYYLLGYVIPGIVVGLAVGLYTDAYGNESFCWLSTSDGFIWSFAGPVAFAVVITIIMFVFAAKASCADKIPVNDIGLMRSGLLTAMLLLFLMSTTWVMGLTSVNYRSKPVHYLHGVFTCIAAIFIFLVYIVLSKKVRWCIKRFYYRMKGKKLEFDENLTRSNSVAHSRSALAYRHESPSTEGVSSVVRGVTNIGISTTSTTSRSSNKSSLAKGNKYLQSTSSSASAGVTGKGHHLPYGCFESPFKEKVKEDPNGDGKGSSDSESDGGSLDRHSMELASSHSSDDEDEFDLNPNWANQVPKTRAVELAIEQLEKMKKEKEQERLGNNNGIEEPALVELADPPASPELRHQSHLQHSHIHPTPVPNPPDVTLPAIQQSGLGMVAPVRRDSLPHHYHTPHSPSSPPPTAPSLPNPASTVQVLTHNGSISSDSESSETTV</sequence>
<reference evidence="28" key="1">
    <citation type="journal article" date="2023" name="G3 (Bethesda)">
        <title>A reference genome for the long-term kleptoplast-retaining sea slug Elysia crispata morphotype clarki.</title>
        <authorList>
            <person name="Eastman K.E."/>
            <person name="Pendleton A.L."/>
            <person name="Shaikh M.A."/>
            <person name="Suttiyut T."/>
            <person name="Ogas R."/>
            <person name="Tomko P."/>
            <person name="Gavelis G."/>
            <person name="Widhalm J.R."/>
            <person name="Wisecaver J.H."/>
        </authorList>
    </citation>
    <scope>NUCLEOTIDE SEQUENCE</scope>
    <source>
        <strain evidence="28">ECLA1</strain>
    </source>
</reference>
<evidence type="ECO:0000256" key="15">
    <source>
        <dbReference type="ARBA" id="ARBA00023180"/>
    </source>
</evidence>
<dbReference type="SMART" id="SM00303">
    <property type="entry name" value="GPS"/>
    <property type="match status" value="1"/>
</dbReference>
<evidence type="ECO:0000256" key="5">
    <source>
        <dbReference type="ARBA" id="ARBA00022525"/>
    </source>
</evidence>
<feature type="disulfide bond" evidence="19">
    <location>
        <begin position="821"/>
        <end position="833"/>
    </location>
</feature>
<dbReference type="SUPFAM" id="SSF57196">
    <property type="entry name" value="EGF/Laminin"/>
    <property type="match status" value="2"/>
</dbReference>
<dbReference type="GO" id="GO:0007399">
    <property type="term" value="P:nervous system development"/>
    <property type="evidence" value="ECO:0007669"/>
    <property type="project" value="UniProtKB-ARBA"/>
</dbReference>
<evidence type="ECO:0000256" key="14">
    <source>
        <dbReference type="ARBA" id="ARBA00023170"/>
    </source>
</evidence>
<dbReference type="InterPro" id="IPR001791">
    <property type="entry name" value="Laminin_G"/>
</dbReference>
<evidence type="ECO:0000256" key="9">
    <source>
        <dbReference type="ARBA" id="ARBA00022737"/>
    </source>
</evidence>
<evidence type="ECO:0000259" key="25">
    <source>
        <dbReference type="PROSITE" id="PS50221"/>
    </source>
</evidence>
<feature type="domain" description="Laminin G" evidence="22">
    <location>
        <begin position="267"/>
        <end position="479"/>
    </location>
</feature>
<proteinExistence type="predicted"/>
<evidence type="ECO:0000256" key="7">
    <source>
        <dbReference type="ARBA" id="ARBA00022692"/>
    </source>
</evidence>
<name>A0AAE1DF57_9GAST</name>
<dbReference type="InterPro" id="IPR001879">
    <property type="entry name" value="GPCR_2_extracellular_dom"/>
</dbReference>
<dbReference type="GO" id="GO:0007166">
    <property type="term" value="P:cell surface receptor signaling pathway"/>
    <property type="evidence" value="ECO:0007669"/>
    <property type="project" value="InterPro"/>
</dbReference>
<evidence type="ECO:0000313" key="28">
    <source>
        <dbReference type="EMBL" id="KAK3767625.1"/>
    </source>
</evidence>
<dbReference type="Gene3D" id="2.10.25.10">
    <property type="entry name" value="Laminin"/>
    <property type="match status" value="3"/>
</dbReference>
<feature type="domain" description="Laminin G" evidence="22">
    <location>
        <begin position="522"/>
        <end position="687"/>
    </location>
</feature>
<dbReference type="InterPro" id="IPR001881">
    <property type="entry name" value="EGF-like_Ca-bd_dom"/>
</dbReference>
<evidence type="ECO:0000256" key="16">
    <source>
        <dbReference type="ARBA" id="ARBA00023224"/>
    </source>
</evidence>
<feature type="disulfide bond" evidence="19">
    <location>
        <begin position="823"/>
        <end position="840"/>
    </location>
</feature>
<feature type="domain" description="G-protein coupled receptors family 2 profile 2" evidence="27">
    <location>
        <begin position="1272"/>
        <end position="1509"/>
    </location>
</feature>
<dbReference type="Gene3D" id="4.10.1240.10">
    <property type="entry name" value="GPCR, family 2, extracellular hormone receptor domain"/>
    <property type="match status" value="1"/>
</dbReference>
<keyword evidence="11" id="KW-0297">G-protein coupled receptor</keyword>
<comment type="subcellular location">
    <subcellularLocation>
        <location evidence="2">Cell membrane</location>
        <topology evidence="2">Multi-pass membrane protein</topology>
    </subcellularLocation>
    <subcellularLocation>
        <location evidence="1">Secreted</location>
    </subcellularLocation>
</comment>
<feature type="transmembrane region" description="Helical" evidence="21">
    <location>
        <begin position="1337"/>
        <end position="1357"/>
    </location>
</feature>
<feature type="disulfide bond" evidence="19">
    <location>
        <begin position="842"/>
        <end position="851"/>
    </location>
</feature>
<keyword evidence="6 18" id="KW-0245">EGF-like domain</keyword>
<feature type="transmembrane region" description="Helical" evidence="21">
    <location>
        <begin position="1307"/>
        <end position="1325"/>
    </location>
</feature>